<name>A0A399F259_9DEIN</name>
<evidence type="ECO:0000313" key="3">
    <source>
        <dbReference type="Proteomes" id="UP000265800"/>
    </source>
</evidence>
<reference evidence="2 3" key="1">
    <citation type="submission" date="2018-08" db="EMBL/GenBank/DDBJ databases">
        <title>Meiothermus luteus KCTC 52599 genome sequencing project.</title>
        <authorList>
            <person name="Da Costa M.S."/>
            <person name="Albuquerque L."/>
            <person name="Raposo P."/>
            <person name="Froufe H.J.C."/>
            <person name="Barroso C.S."/>
            <person name="Egas C."/>
        </authorList>
    </citation>
    <scope>NUCLEOTIDE SEQUENCE [LARGE SCALE GENOMIC DNA]</scope>
    <source>
        <strain evidence="2 3">KCTC 52599</strain>
    </source>
</reference>
<proteinExistence type="predicted"/>
<accession>A0A399F259</accession>
<dbReference type="InterPro" id="IPR014914">
    <property type="entry name" value="RES_dom"/>
</dbReference>
<dbReference type="OrthoDB" id="9789501at2"/>
<gene>
    <name evidence="2" type="ORF">Mlute_00002</name>
</gene>
<protein>
    <submittedName>
        <fullName evidence="2">RES domain protein</fullName>
    </submittedName>
</protein>
<evidence type="ECO:0000313" key="2">
    <source>
        <dbReference type="EMBL" id="RIH90080.1"/>
    </source>
</evidence>
<evidence type="ECO:0000259" key="1">
    <source>
        <dbReference type="SMART" id="SM00953"/>
    </source>
</evidence>
<organism evidence="2 3">
    <name type="scientific">Meiothermus luteus</name>
    <dbReference type="NCBI Taxonomy" id="2026184"/>
    <lineage>
        <taxon>Bacteria</taxon>
        <taxon>Thermotogati</taxon>
        <taxon>Deinococcota</taxon>
        <taxon>Deinococci</taxon>
        <taxon>Thermales</taxon>
        <taxon>Thermaceae</taxon>
        <taxon>Meiothermus</taxon>
    </lineage>
</organism>
<dbReference type="AlphaFoldDB" id="A0A399F259"/>
<keyword evidence="3" id="KW-1185">Reference proteome</keyword>
<feature type="domain" description="RES" evidence="1">
    <location>
        <begin position="15"/>
        <end position="140"/>
    </location>
</feature>
<dbReference type="SMART" id="SM00953">
    <property type="entry name" value="RES"/>
    <property type="match status" value="1"/>
</dbReference>
<sequence>MRAWRIASRSYAHTAFTGEGAAKSPGRWNRLGVPVVYLAEHLSTGILEVLVHVDDRAHLTAFAAIEVEIPDPHVEELSELPPDWRQLPEPYPESTQALGLEWALSLRSLALRVPSAVVPVEFNLLLNPRHPAMREVRTGEPQPLFLDPRLLR</sequence>
<dbReference type="Proteomes" id="UP000265800">
    <property type="component" value="Unassembled WGS sequence"/>
</dbReference>
<comment type="caution">
    <text evidence="2">The sequence shown here is derived from an EMBL/GenBank/DDBJ whole genome shotgun (WGS) entry which is preliminary data.</text>
</comment>
<dbReference type="RefSeq" id="WP_119358747.1">
    <property type="nucleotide sequence ID" value="NZ_QWKZ01000001.1"/>
</dbReference>
<dbReference type="Pfam" id="PF08808">
    <property type="entry name" value="RES"/>
    <property type="match status" value="1"/>
</dbReference>
<dbReference type="EMBL" id="QWKZ01000001">
    <property type="protein sequence ID" value="RIH90080.1"/>
    <property type="molecule type" value="Genomic_DNA"/>
</dbReference>